<reference evidence="2" key="1">
    <citation type="submission" date="2021-03" db="EMBL/GenBank/DDBJ databases">
        <title>Chromosome level genome of the anhydrobiotic midge Polypedilum vanderplanki.</title>
        <authorList>
            <person name="Yoshida Y."/>
            <person name="Kikawada T."/>
            <person name="Gusev O."/>
        </authorList>
    </citation>
    <scope>NUCLEOTIDE SEQUENCE</scope>
    <source>
        <strain evidence="2">NIAS01</strain>
        <tissue evidence="2">Whole body or cell culture</tissue>
    </source>
</reference>
<evidence type="ECO:0000313" key="2">
    <source>
        <dbReference type="EMBL" id="KAG5674211.1"/>
    </source>
</evidence>
<evidence type="ECO:0000256" key="1">
    <source>
        <dbReference type="SAM" id="Phobius"/>
    </source>
</evidence>
<comment type="caution">
    <text evidence="2">The sequence shown here is derived from an EMBL/GenBank/DDBJ whole genome shotgun (WGS) entry which is preliminary data.</text>
</comment>
<feature type="transmembrane region" description="Helical" evidence="1">
    <location>
        <begin position="62"/>
        <end position="80"/>
    </location>
</feature>
<proteinExistence type="predicted"/>
<name>A0A9J6BXD6_POLVA</name>
<keyword evidence="3" id="KW-1185">Reference proteome</keyword>
<organism evidence="2 3">
    <name type="scientific">Polypedilum vanderplanki</name>
    <name type="common">Sleeping chironomid midge</name>
    <dbReference type="NCBI Taxonomy" id="319348"/>
    <lineage>
        <taxon>Eukaryota</taxon>
        <taxon>Metazoa</taxon>
        <taxon>Ecdysozoa</taxon>
        <taxon>Arthropoda</taxon>
        <taxon>Hexapoda</taxon>
        <taxon>Insecta</taxon>
        <taxon>Pterygota</taxon>
        <taxon>Neoptera</taxon>
        <taxon>Endopterygota</taxon>
        <taxon>Diptera</taxon>
        <taxon>Nematocera</taxon>
        <taxon>Chironomoidea</taxon>
        <taxon>Chironomidae</taxon>
        <taxon>Chironominae</taxon>
        <taxon>Polypedilum</taxon>
        <taxon>Polypedilum</taxon>
    </lineage>
</organism>
<protein>
    <submittedName>
        <fullName evidence="2">Uncharacterized protein</fullName>
    </submittedName>
</protein>
<dbReference type="EMBL" id="JADBJN010000003">
    <property type="protein sequence ID" value="KAG5674211.1"/>
    <property type="molecule type" value="Genomic_DNA"/>
</dbReference>
<accession>A0A9J6BXD6</accession>
<gene>
    <name evidence="2" type="ORF">PVAND_004191</name>
</gene>
<keyword evidence="1" id="KW-1133">Transmembrane helix</keyword>
<dbReference type="Proteomes" id="UP001107558">
    <property type="component" value="Chromosome 3"/>
</dbReference>
<keyword evidence="1" id="KW-0812">Transmembrane</keyword>
<sequence>MPGTNYFEKQETVYYGETRTTRIDQDSDEEGDFALSLETETGLLTNPNQHGKDQMASSSKPFTIIFFECYMILFFTIFVTKLC</sequence>
<evidence type="ECO:0000313" key="3">
    <source>
        <dbReference type="Proteomes" id="UP001107558"/>
    </source>
</evidence>
<dbReference type="AlphaFoldDB" id="A0A9J6BXD6"/>
<keyword evidence="1" id="KW-0472">Membrane</keyword>